<accession>A0A8S1KN42</accession>
<sequence length="453" mass="53470">MYTINNHLHRKTSSNIKNYEVQKYNYPKQNHKYSNTQLMEKFAGLQVLKKLVTGPSKSLNHNNSKTRIRTEGNEKQFKVQMSKSPKKDKEKSASPPQRNSHPQISVISNLINQNLNHTEYKRLTREQRNQSVDFQALLSQQQQRNENGNLKNSTKKKFNSYGNLNEQVYFSQRSGLSEGPSALQLIQNTIDQKLMGLKGSSSMKQFPTPPIIKLQQQSQITTKEFKEKLSNLSRDLRQNKIEIDDELQTTQKKQNYMYVANNDNRERKNQQRDNLSQRSKSVDSQSSKSLFDNLKYQHECDKTQKLNYYQTQVDDENKGNQLTYIKQKKLESKIDQLVVQVQLLKKKSEQLELQNKFLFENLTKFQQETDCNTDERNILMNKLDQMIGMQKRQEENLNFFKQIFDKGYDQSRRIKTEQHQQQIEEENLKINQKTESKQRPFVKSAYQGLDFNI</sequence>
<dbReference type="EMBL" id="CAJJDN010000009">
    <property type="protein sequence ID" value="CAD8055493.1"/>
    <property type="molecule type" value="Genomic_DNA"/>
</dbReference>
<evidence type="ECO:0000256" key="1">
    <source>
        <dbReference type="SAM" id="Coils"/>
    </source>
</evidence>
<dbReference type="Proteomes" id="UP000692954">
    <property type="component" value="Unassembled WGS sequence"/>
</dbReference>
<feature type="region of interest" description="Disordered" evidence="2">
    <location>
        <begin position="260"/>
        <end position="288"/>
    </location>
</feature>
<gene>
    <name evidence="3" type="ORF">PSON_ATCC_30995.1.T0090271</name>
</gene>
<protein>
    <submittedName>
        <fullName evidence="3">Uncharacterized protein</fullName>
    </submittedName>
</protein>
<feature type="compositionally biased region" description="Low complexity" evidence="2">
    <location>
        <begin position="276"/>
        <end position="288"/>
    </location>
</feature>
<proteinExistence type="predicted"/>
<evidence type="ECO:0000313" key="3">
    <source>
        <dbReference type="EMBL" id="CAD8055493.1"/>
    </source>
</evidence>
<feature type="compositionally biased region" description="Polar residues" evidence="2">
    <location>
        <begin position="94"/>
        <end position="105"/>
    </location>
</feature>
<comment type="caution">
    <text evidence="3">The sequence shown here is derived from an EMBL/GenBank/DDBJ whole genome shotgun (WGS) entry which is preliminary data.</text>
</comment>
<keyword evidence="1" id="KW-0175">Coiled coil</keyword>
<evidence type="ECO:0000256" key="2">
    <source>
        <dbReference type="SAM" id="MobiDB-lite"/>
    </source>
</evidence>
<feature type="compositionally biased region" description="Basic and acidic residues" evidence="2">
    <location>
        <begin position="68"/>
        <end position="77"/>
    </location>
</feature>
<dbReference type="AlphaFoldDB" id="A0A8S1KN42"/>
<organism evidence="3 4">
    <name type="scientific">Paramecium sonneborni</name>
    <dbReference type="NCBI Taxonomy" id="65129"/>
    <lineage>
        <taxon>Eukaryota</taxon>
        <taxon>Sar</taxon>
        <taxon>Alveolata</taxon>
        <taxon>Ciliophora</taxon>
        <taxon>Intramacronucleata</taxon>
        <taxon>Oligohymenophorea</taxon>
        <taxon>Peniculida</taxon>
        <taxon>Parameciidae</taxon>
        <taxon>Paramecium</taxon>
    </lineage>
</organism>
<evidence type="ECO:0000313" key="4">
    <source>
        <dbReference type="Proteomes" id="UP000692954"/>
    </source>
</evidence>
<keyword evidence="4" id="KW-1185">Reference proteome</keyword>
<feature type="coiled-coil region" evidence="1">
    <location>
        <begin position="327"/>
        <end position="368"/>
    </location>
</feature>
<feature type="compositionally biased region" description="Polar residues" evidence="2">
    <location>
        <begin position="55"/>
        <end position="65"/>
    </location>
</feature>
<dbReference type="OrthoDB" id="299466at2759"/>
<feature type="region of interest" description="Disordered" evidence="2">
    <location>
        <begin position="55"/>
        <end position="105"/>
    </location>
</feature>
<name>A0A8S1KN42_9CILI</name>
<reference evidence="3" key="1">
    <citation type="submission" date="2021-01" db="EMBL/GenBank/DDBJ databases">
        <authorList>
            <consortium name="Genoscope - CEA"/>
            <person name="William W."/>
        </authorList>
    </citation>
    <scope>NUCLEOTIDE SEQUENCE</scope>
</reference>